<protein>
    <submittedName>
        <fullName evidence="2">Uncharacterized protein</fullName>
    </submittedName>
</protein>
<evidence type="ECO:0000313" key="1">
    <source>
        <dbReference type="Proteomes" id="UP000095287"/>
    </source>
</evidence>
<dbReference type="Proteomes" id="UP000095287">
    <property type="component" value="Unplaced"/>
</dbReference>
<reference evidence="2" key="1">
    <citation type="submission" date="2016-11" db="UniProtKB">
        <authorList>
            <consortium name="WormBaseParasite"/>
        </authorList>
    </citation>
    <scope>IDENTIFICATION</scope>
</reference>
<proteinExistence type="predicted"/>
<dbReference type="AlphaFoldDB" id="A0A1I7Y230"/>
<sequence>MTSIRSKTTIEDTFYAPNYSGRPRSTERPFDFRLCCISVTRSEPTQSFSRSPSLATSSAASPVKQCTMTLRKLTMPL</sequence>
<dbReference type="WBParaSite" id="L893_g11952.t1">
    <property type="protein sequence ID" value="L893_g11952.t1"/>
    <property type="gene ID" value="L893_g11952"/>
</dbReference>
<name>A0A1I7Y230_9BILA</name>
<evidence type="ECO:0000313" key="2">
    <source>
        <dbReference type="WBParaSite" id="L893_g11952.t1"/>
    </source>
</evidence>
<accession>A0A1I7Y230</accession>
<organism evidence="1 2">
    <name type="scientific">Steinernema glaseri</name>
    <dbReference type="NCBI Taxonomy" id="37863"/>
    <lineage>
        <taxon>Eukaryota</taxon>
        <taxon>Metazoa</taxon>
        <taxon>Ecdysozoa</taxon>
        <taxon>Nematoda</taxon>
        <taxon>Chromadorea</taxon>
        <taxon>Rhabditida</taxon>
        <taxon>Tylenchina</taxon>
        <taxon>Panagrolaimomorpha</taxon>
        <taxon>Strongyloidoidea</taxon>
        <taxon>Steinernematidae</taxon>
        <taxon>Steinernema</taxon>
    </lineage>
</organism>
<keyword evidence="1" id="KW-1185">Reference proteome</keyword>